<evidence type="ECO:0000256" key="1">
    <source>
        <dbReference type="ARBA" id="ARBA00022679"/>
    </source>
</evidence>
<dbReference type="GO" id="GO:0016779">
    <property type="term" value="F:nucleotidyltransferase activity"/>
    <property type="evidence" value="ECO:0007669"/>
    <property type="project" value="TreeGrafter"/>
</dbReference>
<dbReference type="InterPro" id="IPR029044">
    <property type="entry name" value="Nucleotide-diphossugar_trans"/>
</dbReference>
<name>A8MAH1_CALMQ</name>
<dbReference type="STRING" id="397948.Cmaq_1725"/>
<evidence type="ECO:0000313" key="3">
    <source>
        <dbReference type="EMBL" id="ABW02548.1"/>
    </source>
</evidence>
<dbReference type="EMBL" id="CP000852">
    <property type="protein sequence ID" value="ABW02548.1"/>
    <property type="molecule type" value="Genomic_DNA"/>
</dbReference>
<dbReference type="OrthoDB" id="28434at2157"/>
<dbReference type="KEGG" id="cma:Cmaq_1725"/>
<dbReference type="SUPFAM" id="SSF53448">
    <property type="entry name" value="Nucleotide-diphospho-sugar transferases"/>
    <property type="match status" value="1"/>
</dbReference>
<proteinExistence type="predicted"/>
<reference evidence="3 4" key="1">
    <citation type="submission" date="2007-10" db="EMBL/GenBank/DDBJ databases">
        <title>Complete sequence of Caldivirga maquilingensis IC-167.</title>
        <authorList>
            <consortium name="US DOE Joint Genome Institute"/>
            <person name="Copeland A."/>
            <person name="Lucas S."/>
            <person name="Lapidus A."/>
            <person name="Barry K."/>
            <person name="Glavina del Rio T."/>
            <person name="Dalin E."/>
            <person name="Tice H."/>
            <person name="Pitluck S."/>
            <person name="Saunders E."/>
            <person name="Brettin T."/>
            <person name="Bruce D."/>
            <person name="Detter J.C."/>
            <person name="Han C."/>
            <person name="Schmutz J."/>
            <person name="Larimer F."/>
            <person name="Land M."/>
            <person name="Hauser L."/>
            <person name="Kyrpides N."/>
            <person name="Ivanova N."/>
            <person name="Biddle J.F."/>
            <person name="Zhang Z."/>
            <person name="Fitz-Gibbon S.T."/>
            <person name="Lowe T.M."/>
            <person name="Saltikov C."/>
            <person name="House C.H."/>
            <person name="Richardson P."/>
        </authorList>
    </citation>
    <scope>NUCLEOTIDE SEQUENCE [LARGE SCALE GENOMIC DNA]</scope>
    <source>
        <strain evidence="4">ATCC 700844 / DSM 13496 / JCM 10307 / IC-167</strain>
    </source>
</reference>
<dbReference type="GeneID" id="5709781"/>
<dbReference type="AlphaFoldDB" id="A8MAH1"/>
<dbReference type="HOGENOM" id="CLU_098907_1_0_2"/>
<dbReference type="PANTHER" id="PTHR19136">
    <property type="entry name" value="MOLYBDENUM COFACTOR GUANYLYLTRANSFERASE"/>
    <property type="match status" value="1"/>
</dbReference>
<keyword evidence="1" id="KW-0808">Transferase</keyword>
<gene>
    <name evidence="3" type="ordered locus">Cmaq_1725</name>
</gene>
<protein>
    <submittedName>
        <fullName evidence="3">Nucleoside triphosphate</fullName>
    </submittedName>
</protein>
<dbReference type="eggNOG" id="arCOG01871">
    <property type="taxonomic scope" value="Archaea"/>
</dbReference>
<feature type="domain" description="MobA-like NTP transferase" evidence="2">
    <location>
        <begin position="5"/>
        <end position="132"/>
    </location>
</feature>
<dbReference type="Pfam" id="PF12804">
    <property type="entry name" value="NTP_transf_3"/>
    <property type="match status" value="1"/>
</dbReference>
<sequence length="177" mass="19632">MRITALIMSGGRGSRLGNVDKGSLRICGKPMIKWVLDNLTNAGIDKIIASASMRNYNTLRILKEVHSDVYISSGIDYVTDLSFALKLIRARPLLVMPVDTPLITPDIILDFIKRGIESSKPVVNMIGREGYVGVTLFNESMGEWVDVNYDSPLVMDIDTPRDVDTANLLCLKLLNFT</sequence>
<dbReference type="Gene3D" id="3.90.550.10">
    <property type="entry name" value="Spore Coat Polysaccharide Biosynthesis Protein SpsA, Chain A"/>
    <property type="match status" value="1"/>
</dbReference>
<evidence type="ECO:0000313" key="4">
    <source>
        <dbReference type="Proteomes" id="UP000001137"/>
    </source>
</evidence>
<keyword evidence="4" id="KW-1185">Reference proteome</keyword>
<dbReference type="Proteomes" id="UP000001137">
    <property type="component" value="Chromosome"/>
</dbReference>
<evidence type="ECO:0000259" key="2">
    <source>
        <dbReference type="Pfam" id="PF12804"/>
    </source>
</evidence>
<organism evidence="3 4">
    <name type="scientific">Caldivirga maquilingensis (strain ATCC 700844 / DSM 13496 / JCM 10307 / IC-167)</name>
    <dbReference type="NCBI Taxonomy" id="397948"/>
    <lineage>
        <taxon>Archaea</taxon>
        <taxon>Thermoproteota</taxon>
        <taxon>Thermoprotei</taxon>
        <taxon>Thermoproteales</taxon>
        <taxon>Thermoproteaceae</taxon>
        <taxon>Caldivirga</taxon>
    </lineage>
</organism>
<dbReference type="RefSeq" id="WP_012186767.1">
    <property type="nucleotide sequence ID" value="NC_009954.1"/>
</dbReference>
<dbReference type="InterPro" id="IPR025877">
    <property type="entry name" value="MobA-like_NTP_Trfase"/>
</dbReference>
<dbReference type="PANTHER" id="PTHR19136:SF81">
    <property type="entry name" value="MOLYBDENUM COFACTOR GUANYLYLTRANSFERASE"/>
    <property type="match status" value="1"/>
</dbReference>
<accession>A8MAH1</accession>